<dbReference type="PANTHER" id="PTHR11588">
    <property type="entry name" value="TUBULIN"/>
    <property type="match status" value="1"/>
</dbReference>
<accession>G5C076</accession>
<keyword evidence="4" id="KW-0963">Cytoplasm</keyword>
<evidence type="ECO:0000256" key="8">
    <source>
        <dbReference type="ARBA" id="ARBA00023134"/>
    </source>
</evidence>
<protein>
    <submittedName>
        <fullName evidence="11">Tubulin beta-6 chain</fullName>
    </submittedName>
</protein>
<keyword evidence="8" id="KW-0342">GTP-binding</keyword>
<evidence type="ECO:0000259" key="10">
    <source>
        <dbReference type="SMART" id="SM00864"/>
    </source>
</evidence>
<evidence type="ECO:0000313" key="11">
    <source>
        <dbReference type="EMBL" id="EHB14937.1"/>
    </source>
</evidence>
<reference evidence="11 12" key="1">
    <citation type="journal article" date="2011" name="Nature">
        <title>Genome sequencing reveals insights into physiology and longevity of the naked mole rat.</title>
        <authorList>
            <person name="Kim E.B."/>
            <person name="Fang X."/>
            <person name="Fushan A.A."/>
            <person name="Huang Z."/>
            <person name="Lobanov A.V."/>
            <person name="Han L."/>
            <person name="Marino S.M."/>
            <person name="Sun X."/>
            <person name="Turanov A.A."/>
            <person name="Yang P."/>
            <person name="Yim S.H."/>
            <person name="Zhao X."/>
            <person name="Kasaikina M.V."/>
            <person name="Stoletzki N."/>
            <person name="Peng C."/>
            <person name="Polak P."/>
            <person name="Xiong Z."/>
            <person name="Kiezun A."/>
            <person name="Zhu Y."/>
            <person name="Chen Y."/>
            <person name="Kryukov G.V."/>
            <person name="Zhang Q."/>
            <person name="Peshkin L."/>
            <person name="Yang L."/>
            <person name="Bronson R.T."/>
            <person name="Buffenstein R."/>
            <person name="Wang B."/>
            <person name="Han C."/>
            <person name="Li Q."/>
            <person name="Chen L."/>
            <person name="Zhao W."/>
            <person name="Sunyaev S.R."/>
            <person name="Park T.J."/>
            <person name="Zhang G."/>
            <person name="Wang J."/>
            <person name="Gladyshev V.N."/>
        </authorList>
    </citation>
    <scope>NUCLEOTIDE SEQUENCE [LARGE SCALE GENOMIC DNA]</scope>
</reference>
<dbReference type="InterPro" id="IPR008280">
    <property type="entry name" value="Tub_FtsZ_C"/>
</dbReference>
<dbReference type="Gene3D" id="1.10.287.600">
    <property type="entry name" value="Helix hairpin bin"/>
    <property type="match status" value="1"/>
</dbReference>
<dbReference type="SMART" id="SM00864">
    <property type="entry name" value="Tubulin"/>
    <property type="match status" value="1"/>
</dbReference>
<evidence type="ECO:0000256" key="4">
    <source>
        <dbReference type="ARBA" id="ARBA00022490"/>
    </source>
</evidence>
<evidence type="ECO:0000256" key="3">
    <source>
        <dbReference type="ARBA" id="ARBA00009636"/>
    </source>
</evidence>
<organism evidence="11 12">
    <name type="scientific">Heterocephalus glaber</name>
    <name type="common">Naked mole rat</name>
    <dbReference type="NCBI Taxonomy" id="10181"/>
    <lineage>
        <taxon>Eukaryota</taxon>
        <taxon>Metazoa</taxon>
        <taxon>Chordata</taxon>
        <taxon>Craniata</taxon>
        <taxon>Vertebrata</taxon>
        <taxon>Euteleostomi</taxon>
        <taxon>Mammalia</taxon>
        <taxon>Eutheria</taxon>
        <taxon>Euarchontoglires</taxon>
        <taxon>Glires</taxon>
        <taxon>Rodentia</taxon>
        <taxon>Hystricomorpha</taxon>
        <taxon>Bathyergidae</taxon>
        <taxon>Heterocephalus</taxon>
    </lineage>
</organism>
<keyword evidence="9" id="KW-0206">Cytoskeleton</keyword>
<keyword evidence="7" id="KW-0547">Nucleotide-binding</keyword>
<comment type="subcellular location">
    <subcellularLocation>
        <location evidence="2">Cytoplasm</location>
        <location evidence="2">Cytoskeleton</location>
    </subcellularLocation>
</comment>
<dbReference type="GO" id="GO:0005874">
    <property type="term" value="C:microtubule"/>
    <property type="evidence" value="ECO:0007669"/>
    <property type="project" value="UniProtKB-KW"/>
</dbReference>
<gene>
    <name evidence="11" type="ORF">GW7_12056</name>
</gene>
<keyword evidence="6" id="KW-0493">Microtubule</keyword>
<name>G5C076_HETGA</name>
<dbReference type="Gene3D" id="3.40.50.1440">
    <property type="entry name" value="Tubulin/FtsZ, GTPase domain"/>
    <property type="match status" value="1"/>
</dbReference>
<dbReference type="Pfam" id="PF00091">
    <property type="entry name" value="Tubulin"/>
    <property type="match status" value="1"/>
</dbReference>
<dbReference type="InterPro" id="IPR023123">
    <property type="entry name" value="Tubulin_C"/>
</dbReference>
<dbReference type="GO" id="GO:0005525">
    <property type="term" value="F:GTP binding"/>
    <property type="evidence" value="ECO:0007669"/>
    <property type="project" value="UniProtKB-KW"/>
</dbReference>
<evidence type="ECO:0000256" key="7">
    <source>
        <dbReference type="ARBA" id="ARBA00022741"/>
    </source>
</evidence>
<evidence type="ECO:0000256" key="2">
    <source>
        <dbReference type="ARBA" id="ARBA00004245"/>
    </source>
</evidence>
<sequence>MLLVQMEIPGGQSAAAGRPTSADVTGCPLQTQPAAAHCRRLTRFVPGQMGAGNNWAKGHYTEGVELVDAVLDAVRRECEQCDCARLPAGALTGWWHGLGLGTLLLGTLREEVPDRVVSTFIVLPSPKVPDTVVEPYNTVLSVHQLGEHTDQTYDICFCTLKLAMPTYSSLNRLVSVTMSEETTSLHSLGQLNANLHKLATNRVPFLHLHFMPGFKPDCVGRPAVPRRPPELAQQMFNAKNLMATCNPCHGRFLTVATVFMAARAVQAHRISEQFMAMLRCPAFLHWFTSEGMDGMGFTEAESNVNDLVYKYQPYQDAMANDGDEAFSPHT</sequence>
<dbReference type="InterPro" id="IPR002453">
    <property type="entry name" value="Beta_tubulin"/>
</dbReference>
<dbReference type="AlphaFoldDB" id="G5C076"/>
<dbReference type="EMBL" id="JH172627">
    <property type="protein sequence ID" value="EHB14937.1"/>
    <property type="molecule type" value="Genomic_DNA"/>
</dbReference>
<evidence type="ECO:0000256" key="6">
    <source>
        <dbReference type="ARBA" id="ARBA00022701"/>
    </source>
</evidence>
<evidence type="ECO:0000313" key="12">
    <source>
        <dbReference type="Proteomes" id="UP000006813"/>
    </source>
</evidence>
<feature type="domain" description="Tubulin/FtsZ GTPase" evidence="10">
    <location>
        <begin position="18"/>
        <end position="189"/>
    </location>
</feature>
<dbReference type="GO" id="GO:0005200">
    <property type="term" value="F:structural constituent of cytoskeleton"/>
    <property type="evidence" value="ECO:0007669"/>
    <property type="project" value="InterPro"/>
</dbReference>
<comment type="cofactor">
    <cofactor evidence="1">
        <name>Mg(2+)</name>
        <dbReference type="ChEBI" id="CHEBI:18420"/>
    </cofactor>
</comment>
<proteinExistence type="inferred from homology"/>
<evidence type="ECO:0000256" key="9">
    <source>
        <dbReference type="ARBA" id="ARBA00023212"/>
    </source>
</evidence>
<dbReference type="Proteomes" id="UP000006813">
    <property type="component" value="Unassembled WGS sequence"/>
</dbReference>
<dbReference type="InParanoid" id="G5C076"/>
<evidence type="ECO:0000256" key="1">
    <source>
        <dbReference type="ARBA" id="ARBA00001946"/>
    </source>
</evidence>
<dbReference type="GO" id="GO:0007017">
    <property type="term" value="P:microtubule-based process"/>
    <property type="evidence" value="ECO:0007669"/>
    <property type="project" value="InterPro"/>
</dbReference>
<dbReference type="SUPFAM" id="SSF55307">
    <property type="entry name" value="Tubulin C-terminal domain-like"/>
    <property type="match status" value="1"/>
</dbReference>
<dbReference type="InterPro" id="IPR000217">
    <property type="entry name" value="Tubulin"/>
</dbReference>
<dbReference type="PRINTS" id="PR01161">
    <property type="entry name" value="TUBULIN"/>
</dbReference>
<dbReference type="InterPro" id="IPR003008">
    <property type="entry name" value="Tubulin_FtsZ_GTPase"/>
</dbReference>
<dbReference type="SUPFAM" id="SSF52490">
    <property type="entry name" value="Tubulin nucleotide-binding domain-like"/>
    <property type="match status" value="1"/>
</dbReference>
<dbReference type="PRINTS" id="PR01163">
    <property type="entry name" value="BETATUBULIN"/>
</dbReference>
<comment type="similarity">
    <text evidence="3">Belongs to the tubulin family.</text>
</comment>
<dbReference type="GO" id="GO:0003924">
    <property type="term" value="F:GTPase activity"/>
    <property type="evidence" value="ECO:0007669"/>
    <property type="project" value="InterPro"/>
</dbReference>
<dbReference type="STRING" id="10181.G5C076"/>
<keyword evidence="5" id="KW-1017">Isopeptide bond</keyword>
<evidence type="ECO:0000256" key="5">
    <source>
        <dbReference type="ARBA" id="ARBA00022499"/>
    </source>
</evidence>
<dbReference type="InterPro" id="IPR036525">
    <property type="entry name" value="Tubulin/FtsZ_GTPase_sf"/>
</dbReference>